<proteinExistence type="predicted"/>
<name>A0ABU6BY79_9PSED</name>
<sequence length="81" mass="8670">MQLWRISAFPGLSGLGGHHTDGRWHTLARSVIYAAEHPALAMVEVLAHMRLSLANIPSTLQLIRIDVAPGASMGVTRCLAG</sequence>
<dbReference type="RefSeq" id="WP_371929118.1">
    <property type="nucleotide sequence ID" value="NZ_CAJFCM010000001.1"/>
</dbReference>
<accession>A0ABU6BY79</accession>
<comment type="caution">
    <text evidence="2">The sequence shown here is derived from an EMBL/GenBank/DDBJ whole genome shotgun (WGS) entry which is preliminary data.</text>
</comment>
<keyword evidence="3" id="KW-1185">Reference proteome</keyword>
<feature type="domain" description="RES" evidence="1">
    <location>
        <begin position="3"/>
        <end position="70"/>
    </location>
</feature>
<dbReference type="EMBL" id="JAJGWQ010000018">
    <property type="protein sequence ID" value="MEB3785119.1"/>
    <property type="molecule type" value="Genomic_DNA"/>
</dbReference>
<gene>
    <name evidence="2" type="ORF">LLW09_21565</name>
</gene>
<evidence type="ECO:0000313" key="3">
    <source>
        <dbReference type="Proteomes" id="UP001336015"/>
    </source>
</evidence>
<reference evidence="2 3" key="1">
    <citation type="journal article" date="2023" name="Int J Dairy Technol">
        <title>Genome based analysis of Pseudomonas paracarnis RQ057, a strain responsible for blue discoloration spoilage in processed cheese.</title>
        <authorList>
            <person name="Rodrigues Rd.S."/>
            <person name="Machado S.G."/>
            <person name="de Carvalho A.F."/>
            <person name="Nero L.A."/>
        </authorList>
    </citation>
    <scope>NUCLEOTIDE SEQUENCE [LARGE SCALE GENOMIC DNA]</scope>
    <source>
        <strain evidence="2 3">RQ057</strain>
    </source>
</reference>
<protein>
    <submittedName>
        <fullName evidence="2">RES family NAD+ phosphorylase</fullName>
    </submittedName>
</protein>
<dbReference type="InterPro" id="IPR014914">
    <property type="entry name" value="RES_dom"/>
</dbReference>
<evidence type="ECO:0000313" key="2">
    <source>
        <dbReference type="EMBL" id="MEB3785119.1"/>
    </source>
</evidence>
<evidence type="ECO:0000259" key="1">
    <source>
        <dbReference type="Pfam" id="PF08808"/>
    </source>
</evidence>
<dbReference type="Proteomes" id="UP001336015">
    <property type="component" value="Unassembled WGS sequence"/>
</dbReference>
<dbReference type="Pfam" id="PF08808">
    <property type="entry name" value="RES"/>
    <property type="match status" value="1"/>
</dbReference>
<organism evidence="2 3">
    <name type="scientific">Pseudomonas paracarnis</name>
    <dbReference type="NCBI Taxonomy" id="2750625"/>
    <lineage>
        <taxon>Bacteria</taxon>
        <taxon>Pseudomonadati</taxon>
        <taxon>Pseudomonadota</taxon>
        <taxon>Gammaproteobacteria</taxon>
        <taxon>Pseudomonadales</taxon>
        <taxon>Pseudomonadaceae</taxon>
        <taxon>Pseudomonas</taxon>
    </lineage>
</organism>